<name>A0A369AGR4_9BURK</name>
<reference evidence="2 3" key="1">
    <citation type="submission" date="2018-07" db="EMBL/GenBank/DDBJ databases">
        <title>Genomic Encyclopedia of Type Strains, Phase IV (KMG-IV): sequencing the most valuable type-strain genomes for metagenomic binning, comparative biology and taxonomic classification.</title>
        <authorList>
            <person name="Goeker M."/>
        </authorList>
    </citation>
    <scope>NUCLEOTIDE SEQUENCE [LARGE SCALE GENOMIC DNA]</scope>
    <source>
        <strain evidence="2 3">DSM 100911</strain>
    </source>
</reference>
<feature type="domain" description="PIN" evidence="1">
    <location>
        <begin position="3"/>
        <end position="116"/>
    </location>
</feature>
<dbReference type="InterPro" id="IPR002850">
    <property type="entry name" value="PIN_toxin-like"/>
</dbReference>
<organism evidence="2 3">
    <name type="scientific">Extensimonas vulgaris</name>
    <dbReference type="NCBI Taxonomy" id="1031594"/>
    <lineage>
        <taxon>Bacteria</taxon>
        <taxon>Pseudomonadati</taxon>
        <taxon>Pseudomonadota</taxon>
        <taxon>Betaproteobacteria</taxon>
        <taxon>Burkholderiales</taxon>
        <taxon>Comamonadaceae</taxon>
        <taxon>Extensimonas</taxon>
    </lineage>
</organism>
<comment type="caution">
    <text evidence="2">The sequence shown here is derived from an EMBL/GenBank/DDBJ whole genome shotgun (WGS) entry which is preliminary data.</text>
</comment>
<gene>
    <name evidence="2" type="ORF">DFR45_11310</name>
</gene>
<accession>A0A369AGR4</accession>
<dbReference type="InterPro" id="IPR002716">
    <property type="entry name" value="PIN_dom"/>
</dbReference>
<dbReference type="Pfam" id="PF13470">
    <property type="entry name" value="PIN_3"/>
    <property type="match status" value="1"/>
</dbReference>
<dbReference type="OrthoDB" id="271187at2"/>
<proteinExistence type="predicted"/>
<keyword evidence="3" id="KW-1185">Reference proteome</keyword>
<protein>
    <submittedName>
        <fullName evidence="2">Putative PIN family toxin of toxin-antitoxin system</fullName>
    </submittedName>
</protein>
<dbReference type="InterPro" id="IPR029060">
    <property type="entry name" value="PIN-like_dom_sf"/>
</dbReference>
<evidence type="ECO:0000259" key="1">
    <source>
        <dbReference type="Pfam" id="PF13470"/>
    </source>
</evidence>
<dbReference type="Gene3D" id="3.40.50.1010">
    <property type="entry name" value="5'-nuclease"/>
    <property type="match status" value="1"/>
</dbReference>
<dbReference type="CDD" id="cd09854">
    <property type="entry name" value="PIN_VapC-like"/>
    <property type="match status" value="1"/>
</dbReference>
<dbReference type="PANTHER" id="PTHR34610">
    <property type="entry name" value="SSL7007 PROTEIN"/>
    <property type="match status" value="1"/>
</dbReference>
<dbReference type="SUPFAM" id="SSF88723">
    <property type="entry name" value="PIN domain-like"/>
    <property type="match status" value="1"/>
</dbReference>
<dbReference type="AlphaFoldDB" id="A0A369AGR4"/>
<evidence type="ECO:0000313" key="2">
    <source>
        <dbReference type="EMBL" id="RCX07548.1"/>
    </source>
</evidence>
<dbReference type="Proteomes" id="UP000252174">
    <property type="component" value="Unassembled WGS sequence"/>
</dbReference>
<dbReference type="PANTHER" id="PTHR34610:SF3">
    <property type="entry name" value="SSL7007 PROTEIN"/>
    <property type="match status" value="1"/>
</dbReference>
<sequence length="143" mass="15805">MIRVLLDTNVLVAGLTSSRGASYAVLQAIATEEIQIAASTALWLEYESVLKRDEIRALHGFSAAEMDAVLSALAVWVHPVMLHYVWRPQLRDPGDEMVLEAAVNGQVQAIVTHNTRDFVRVAPSFGLQVLTPAELLLMLEKQR</sequence>
<dbReference type="EMBL" id="QPJU01000013">
    <property type="protein sequence ID" value="RCX07548.1"/>
    <property type="molecule type" value="Genomic_DNA"/>
</dbReference>
<evidence type="ECO:0000313" key="3">
    <source>
        <dbReference type="Proteomes" id="UP000252174"/>
    </source>
</evidence>
<dbReference type="NCBIfam" id="TIGR00305">
    <property type="entry name" value="putative toxin-antitoxin system toxin component, PIN family"/>
    <property type="match status" value="1"/>
</dbReference>